<accession>A0ABQ0AX05</accession>
<proteinExistence type="inferred from homology"/>
<comment type="similarity">
    <text evidence="2">Belongs to the FliS family.</text>
</comment>
<dbReference type="Gene3D" id="1.20.120.340">
    <property type="entry name" value="Flagellar protein FliS"/>
    <property type="match status" value="1"/>
</dbReference>
<protein>
    <recommendedName>
        <fullName evidence="8">Flagellar protein FliS</fullName>
    </recommendedName>
</protein>
<evidence type="ECO:0000256" key="4">
    <source>
        <dbReference type="ARBA" id="ARBA00022795"/>
    </source>
</evidence>
<dbReference type="InterPro" id="IPR036584">
    <property type="entry name" value="FliS_sf"/>
</dbReference>
<evidence type="ECO:0000313" key="7">
    <source>
        <dbReference type="Proteomes" id="UP001600894"/>
    </source>
</evidence>
<gene>
    <name evidence="6" type="ORF">F130042H8_16010</name>
</gene>
<reference evidence="6 7" key="1">
    <citation type="submission" date="2024-04" db="EMBL/GenBank/DDBJ databases">
        <title>Defined microbial consortia suppress multidrug-resistant proinflammatory Enterobacteriaceae via ecological control.</title>
        <authorList>
            <person name="Furuichi M."/>
            <person name="Kawaguchi T."/>
            <person name="Pust M."/>
            <person name="Yasuma K."/>
            <person name="Plichta D."/>
            <person name="Hasegawa N."/>
            <person name="Ohya T."/>
            <person name="Bhattarai S."/>
            <person name="Sasajima S."/>
            <person name="Aoto Y."/>
            <person name="Tuganbaev T."/>
            <person name="Yaginuma M."/>
            <person name="Ueda M."/>
            <person name="Okahashi N."/>
            <person name="Amafuji K."/>
            <person name="Kiridooshi Y."/>
            <person name="Sugita K."/>
            <person name="Strazar M."/>
            <person name="Skelly A."/>
            <person name="Suda W."/>
            <person name="Hattori M."/>
            <person name="Nakamoto N."/>
            <person name="Caballero S."/>
            <person name="Norman J."/>
            <person name="Olle B."/>
            <person name="Tanoue T."/>
            <person name="Arita M."/>
            <person name="Bucci V."/>
            <person name="Atarashi K."/>
            <person name="Xavier R."/>
            <person name="Honda K."/>
        </authorList>
    </citation>
    <scope>NUCLEOTIDE SEQUENCE [LARGE SCALE GENOMIC DNA]</scope>
    <source>
        <strain evidence="7">f13</strain>
    </source>
</reference>
<dbReference type="PANTHER" id="PTHR34773:SF1">
    <property type="entry name" value="FLAGELLAR SECRETION CHAPERONE FLIS"/>
    <property type="match status" value="1"/>
</dbReference>
<evidence type="ECO:0008006" key="8">
    <source>
        <dbReference type="Google" id="ProtNLM"/>
    </source>
</evidence>
<dbReference type="PANTHER" id="PTHR34773">
    <property type="entry name" value="FLAGELLAR SECRETION CHAPERONE FLIS"/>
    <property type="match status" value="1"/>
</dbReference>
<keyword evidence="4" id="KW-1005">Bacterial flagellum biogenesis</keyword>
<dbReference type="CDD" id="cd16098">
    <property type="entry name" value="FliS"/>
    <property type="match status" value="1"/>
</dbReference>
<evidence type="ECO:0000256" key="2">
    <source>
        <dbReference type="ARBA" id="ARBA00008787"/>
    </source>
</evidence>
<comment type="subcellular location">
    <subcellularLocation>
        <location evidence="1">Cytoplasm</location>
        <location evidence="1">Cytosol</location>
    </subcellularLocation>
</comment>
<evidence type="ECO:0000256" key="1">
    <source>
        <dbReference type="ARBA" id="ARBA00004514"/>
    </source>
</evidence>
<dbReference type="Proteomes" id="UP001600894">
    <property type="component" value="Unassembled WGS sequence"/>
</dbReference>
<name>A0ABQ0AX05_9FIRM</name>
<dbReference type="Pfam" id="PF02561">
    <property type="entry name" value="FliS"/>
    <property type="match status" value="1"/>
</dbReference>
<keyword evidence="3" id="KW-0963">Cytoplasm</keyword>
<dbReference type="InterPro" id="IPR003713">
    <property type="entry name" value="FliS"/>
</dbReference>
<dbReference type="RefSeq" id="WP_176253543.1">
    <property type="nucleotide sequence ID" value="NZ_BAABXL010000001.1"/>
</dbReference>
<evidence type="ECO:0000256" key="5">
    <source>
        <dbReference type="ARBA" id="ARBA00023186"/>
    </source>
</evidence>
<sequence length="134" mass="15503">MDGYKKYKEKSVYSMSGPELLLLLFDEAISRLKKSQIALEDKNYAVFDDCLQRVTRILRYLIEILDLNQPISFDLRKIYQYLIYDISRIQAGRERQADEIGRVSHILSELRSAFDEASRIAGGNHMVQNKGILG</sequence>
<keyword evidence="7" id="KW-1185">Reference proteome</keyword>
<dbReference type="SUPFAM" id="SSF101116">
    <property type="entry name" value="Flagellar export chaperone FliS"/>
    <property type="match status" value="1"/>
</dbReference>
<evidence type="ECO:0000313" key="6">
    <source>
        <dbReference type="EMBL" id="GAA6268541.1"/>
    </source>
</evidence>
<dbReference type="EMBL" id="BAABXL010000001">
    <property type="protein sequence ID" value="GAA6268541.1"/>
    <property type="molecule type" value="Genomic_DNA"/>
</dbReference>
<organism evidence="6 7">
    <name type="scientific">Enterocloster alcoholdehydrogenati</name>
    <dbReference type="NCBI Taxonomy" id="2547410"/>
    <lineage>
        <taxon>Bacteria</taxon>
        <taxon>Bacillati</taxon>
        <taxon>Bacillota</taxon>
        <taxon>Clostridia</taxon>
        <taxon>Lachnospirales</taxon>
        <taxon>Lachnospiraceae</taxon>
        <taxon>Enterocloster</taxon>
    </lineage>
</organism>
<comment type="caution">
    <text evidence="6">The sequence shown here is derived from an EMBL/GenBank/DDBJ whole genome shotgun (WGS) entry which is preliminary data.</text>
</comment>
<evidence type="ECO:0000256" key="3">
    <source>
        <dbReference type="ARBA" id="ARBA00022490"/>
    </source>
</evidence>
<keyword evidence="5" id="KW-0143">Chaperone</keyword>